<dbReference type="GO" id="GO:0003677">
    <property type="term" value="F:DNA binding"/>
    <property type="evidence" value="ECO:0007669"/>
    <property type="project" value="UniProtKB-KW"/>
</dbReference>
<keyword evidence="1" id="KW-0238">DNA-binding</keyword>
<dbReference type="Proteomes" id="UP000256845">
    <property type="component" value="Unassembled WGS sequence"/>
</dbReference>
<reference evidence="1 2" key="1">
    <citation type="submission" date="2018-07" db="EMBL/GenBank/DDBJ databases">
        <title>Genomic Encyclopedia of Type Strains, Phase III (KMG-III): the genomes of soil and plant-associated and newly described type strains.</title>
        <authorList>
            <person name="Whitman W."/>
        </authorList>
    </citation>
    <scope>NUCLEOTIDE SEQUENCE [LARGE SCALE GENOMIC DNA]</scope>
    <source>
        <strain evidence="1 2">CECT 8488</strain>
    </source>
</reference>
<dbReference type="InterPro" id="IPR012340">
    <property type="entry name" value="NA-bd_OB-fold"/>
</dbReference>
<accession>A0A3D9H3P9</accession>
<sequence>MFSEMTFQTFCRVVKAEIRESSRLDYVLMRVVVDRPKMKRREKAERIQEFFSVVSFEKPHVHDLESGRLQPGSYICIDGHIEQSQRTRPDGSFEQRNDFIVDFIRFLDRPRSKSQPEEEKSSEMA</sequence>
<dbReference type="AlphaFoldDB" id="A0A3D9H3P9"/>
<dbReference type="EMBL" id="QRDW01000017">
    <property type="protein sequence ID" value="RED44110.1"/>
    <property type="molecule type" value="Genomic_DNA"/>
</dbReference>
<comment type="caution">
    <text evidence="1">The sequence shown here is derived from an EMBL/GenBank/DDBJ whole genome shotgun (WGS) entry which is preliminary data.</text>
</comment>
<keyword evidence="2" id="KW-1185">Reference proteome</keyword>
<gene>
    <name evidence="1" type="ORF">DFP90_11713</name>
</gene>
<organism evidence="1 2">
    <name type="scientific">Aestuariispira insulae</name>
    <dbReference type="NCBI Taxonomy" id="1461337"/>
    <lineage>
        <taxon>Bacteria</taxon>
        <taxon>Pseudomonadati</taxon>
        <taxon>Pseudomonadota</taxon>
        <taxon>Alphaproteobacteria</taxon>
        <taxon>Rhodospirillales</taxon>
        <taxon>Kiloniellaceae</taxon>
        <taxon>Aestuariispira</taxon>
    </lineage>
</organism>
<proteinExistence type="predicted"/>
<dbReference type="SUPFAM" id="SSF50249">
    <property type="entry name" value="Nucleic acid-binding proteins"/>
    <property type="match status" value="1"/>
</dbReference>
<protein>
    <submittedName>
        <fullName evidence="1">Single-stranded DNA-binding protein</fullName>
    </submittedName>
</protein>
<name>A0A3D9H3P9_9PROT</name>
<dbReference type="RefSeq" id="WP_147301091.1">
    <property type="nucleotide sequence ID" value="NZ_QRDW01000017.1"/>
</dbReference>
<dbReference type="Gene3D" id="2.40.50.140">
    <property type="entry name" value="Nucleic acid-binding proteins"/>
    <property type="match status" value="1"/>
</dbReference>
<evidence type="ECO:0000313" key="1">
    <source>
        <dbReference type="EMBL" id="RED44110.1"/>
    </source>
</evidence>
<evidence type="ECO:0000313" key="2">
    <source>
        <dbReference type="Proteomes" id="UP000256845"/>
    </source>
</evidence>